<gene>
    <name evidence="6" type="ORF">LTRI10_LOCUS32019</name>
</gene>
<sequence>MASESIQEHPPMASDKPSQISEQSPQDQQQQQQSRPEAAPSSSTTNAINSVDTNAPSKNEEQQTSSTTITTKASPQKGESLTTKTMNAVNSSDSNPPTKKMEELQQQQPSKASSPKEASSTTTTATTTTTTTTAVNSSDSNSPLTTEEPNGPPQQKKIEEQQQQQQPAKDVAETETNQAQPQQQKQGEEKVNAANSPSKQVKEQQEPPLQQTCANSVDIVDHSSVDVVVPPTQQLHKQEDEKVAAKENEAQVEKHPSASDIAKLEEANKSEEPKVGNDEVKQKEVKFADGIETKEEKSEVEESSSSREQTTLLSDLKEYERKALLELKSKIEEAVLLNKFFEDDQTIDQTKATDTTNNEQQQPPSQESQDLKKEGEESSAPTSQEDEKITADQAPAVKESKGKEIMIDDQNVSNATADAEPKTGGQKEAEDSSNAEEMMMKKKEMGIIDKEISLWGAPLMPSKGEASTDVILLKFLRAREFRVDEAFEMLKNTLKWRKENNMDSILEEQDPQTDILEPVVYMEGRDREGNPICYNVYGLLGFDKSVDKLLGDEEKRERFLRWRIRKMEQSVKELDFNPGGSCEILQINDLKNTPLPSKKEVRLTTRKVAETLQDNYPEFVSKNIFINVPLWYYAFNTVLSPFLTPRTKNKFIQARTSKVAEILLKYIAAEQLPVRYGGLKMDNDPDFGTEDVAEETWVKAGSSETIEIPALEGGKTMVWDLAVSAWEVSYKEEFVPSNERSYTVIVQKMKKIAWQEGTIRNSFRNGEPGKILLTIDNPSFKKKRILYRHKVKKV</sequence>
<dbReference type="InterPro" id="IPR056794">
    <property type="entry name" value="PATL1-6_C_GOLD"/>
</dbReference>
<feature type="compositionally biased region" description="Polar residues" evidence="4">
    <location>
        <begin position="135"/>
        <end position="148"/>
    </location>
</feature>
<feature type="compositionally biased region" description="Low complexity" evidence="4">
    <location>
        <begin position="17"/>
        <end position="43"/>
    </location>
</feature>
<feature type="compositionally biased region" description="Polar residues" evidence="4">
    <location>
        <begin position="72"/>
        <end position="97"/>
    </location>
</feature>
<keyword evidence="2" id="KW-0813">Transport</keyword>
<reference evidence="6 7" key="1">
    <citation type="submission" date="2024-04" db="EMBL/GenBank/DDBJ databases">
        <authorList>
            <person name="Fracassetti M."/>
        </authorList>
    </citation>
    <scope>NUCLEOTIDE SEQUENCE [LARGE SCALE GENOMIC DNA]</scope>
</reference>
<dbReference type="SUPFAM" id="SSF46938">
    <property type="entry name" value="CRAL/TRIO N-terminal domain"/>
    <property type="match status" value="1"/>
</dbReference>
<feature type="region of interest" description="Disordered" evidence="4">
    <location>
        <begin position="340"/>
        <end position="436"/>
    </location>
</feature>
<dbReference type="Pfam" id="PF03765">
    <property type="entry name" value="CRAL_TRIO_N"/>
    <property type="match status" value="1"/>
</dbReference>
<feature type="compositionally biased region" description="Low complexity" evidence="4">
    <location>
        <begin position="355"/>
        <end position="368"/>
    </location>
</feature>
<comment type="subcellular location">
    <subcellularLocation>
        <location evidence="1">Membrane</location>
    </subcellularLocation>
</comment>
<evidence type="ECO:0000256" key="1">
    <source>
        <dbReference type="ARBA" id="ARBA00004370"/>
    </source>
</evidence>
<dbReference type="SUPFAM" id="SSF52087">
    <property type="entry name" value="CRAL/TRIO domain"/>
    <property type="match status" value="1"/>
</dbReference>
<feature type="compositionally biased region" description="Polar residues" evidence="4">
    <location>
        <begin position="44"/>
        <end position="57"/>
    </location>
</feature>
<dbReference type="PANTHER" id="PTHR45932:SF2">
    <property type="entry name" value="PATELLIN-4"/>
    <property type="match status" value="1"/>
</dbReference>
<dbReference type="GO" id="GO:0016020">
    <property type="term" value="C:membrane"/>
    <property type="evidence" value="ECO:0007669"/>
    <property type="project" value="UniProtKB-SubCell"/>
</dbReference>
<dbReference type="InterPro" id="IPR036865">
    <property type="entry name" value="CRAL-TRIO_dom_sf"/>
</dbReference>
<protein>
    <recommendedName>
        <fullName evidence="5">CRAL-TRIO domain-containing protein</fullName>
    </recommendedName>
</protein>
<dbReference type="PRINTS" id="PR00180">
    <property type="entry name" value="CRETINALDHBP"/>
</dbReference>
<feature type="domain" description="CRAL-TRIO" evidence="5">
    <location>
        <begin position="509"/>
        <end position="684"/>
    </location>
</feature>
<proteinExistence type="predicted"/>
<dbReference type="AlphaFoldDB" id="A0AAV2F010"/>
<keyword evidence="3" id="KW-0472">Membrane</keyword>
<dbReference type="InterPro" id="IPR044834">
    <property type="entry name" value="PATL"/>
</dbReference>
<dbReference type="PANTHER" id="PTHR45932">
    <property type="entry name" value="PATELLIN-1"/>
    <property type="match status" value="1"/>
</dbReference>
<keyword evidence="7" id="KW-1185">Reference proteome</keyword>
<evidence type="ECO:0000313" key="6">
    <source>
        <dbReference type="EMBL" id="CAL1391287.1"/>
    </source>
</evidence>
<feature type="compositionally biased region" description="Basic and acidic residues" evidence="4">
    <location>
        <begin position="419"/>
        <end position="430"/>
    </location>
</feature>
<evidence type="ECO:0000313" key="7">
    <source>
        <dbReference type="Proteomes" id="UP001497516"/>
    </source>
</evidence>
<organism evidence="6 7">
    <name type="scientific">Linum trigynum</name>
    <dbReference type="NCBI Taxonomy" id="586398"/>
    <lineage>
        <taxon>Eukaryota</taxon>
        <taxon>Viridiplantae</taxon>
        <taxon>Streptophyta</taxon>
        <taxon>Embryophyta</taxon>
        <taxon>Tracheophyta</taxon>
        <taxon>Spermatophyta</taxon>
        <taxon>Magnoliopsida</taxon>
        <taxon>eudicotyledons</taxon>
        <taxon>Gunneridae</taxon>
        <taxon>Pentapetalae</taxon>
        <taxon>rosids</taxon>
        <taxon>fabids</taxon>
        <taxon>Malpighiales</taxon>
        <taxon>Linaceae</taxon>
        <taxon>Linum</taxon>
    </lineage>
</organism>
<dbReference type="SMART" id="SM01100">
    <property type="entry name" value="CRAL_TRIO_N"/>
    <property type="match status" value="1"/>
</dbReference>
<dbReference type="InterPro" id="IPR036273">
    <property type="entry name" value="CRAL/TRIO_N_dom_sf"/>
</dbReference>
<dbReference type="EMBL" id="OZ034818">
    <property type="protein sequence ID" value="CAL1391287.1"/>
    <property type="molecule type" value="Genomic_DNA"/>
</dbReference>
<evidence type="ECO:0000259" key="5">
    <source>
        <dbReference type="PROSITE" id="PS50191"/>
    </source>
</evidence>
<dbReference type="Proteomes" id="UP001497516">
    <property type="component" value="Chromosome 5"/>
</dbReference>
<dbReference type="SMART" id="SM00516">
    <property type="entry name" value="SEC14"/>
    <property type="match status" value="1"/>
</dbReference>
<dbReference type="Pfam" id="PF00650">
    <property type="entry name" value="CRAL_TRIO"/>
    <property type="match status" value="1"/>
</dbReference>
<dbReference type="Pfam" id="PF25099">
    <property type="entry name" value="GOLD_PATL1_C"/>
    <property type="match status" value="1"/>
</dbReference>
<feature type="region of interest" description="Disordered" evidence="4">
    <location>
        <begin position="1"/>
        <end position="316"/>
    </location>
</feature>
<dbReference type="PROSITE" id="PS50191">
    <property type="entry name" value="CRAL_TRIO"/>
    <property type="match status" value="1"/>
</dbReference>
<feature type="compositionally biased region" description="Low complexity" evidence="4">
    <location>
        <begin position="105"/>
        <end position="134"/>
    </location>
</feature>
<dbReference type="CDD" id="cd00170">
    <property type="entry name" value="SEC14"/>
    <property type="match status" value="1"/>
</dbReference>
<accession>A0AAV2F010</accession>
<name>A0AAV2F010_9ROSI</name>
<dbReference type="InterPro" id="IPR001251">
    <property type="entry name" value="CRAL-TRIO_dom"/>
</dbReference>
<dbReference type="InterPro" id="IPR011074">
    <property type="entry name" value="CRAL/TRIO_N_dom"/>
</dbReference>
<evidence type="ECO:0000256" key="4">
    <source>
        <dbReference type="SAM" id="MobiDB-lite"/>
    </source>
</evidence>
<evidence type="ECO:0000256" key="3">
    <source>
        <dbReference type="ARBA" id="ARBA00023136"/>
    </source>
</evidence>
<dbReference type="GO" id="GO:0008289">
    <property type="term" value="F:lipid binding"/>
    <property type="evidence" value="ECO:0007669"/>
    <property type="project" value="InterPro"/>
</dbReference>
<feature type="compositionally biased region" description="Low complexity" evidence="4">
    <location>
        <begin position="62"/>
        <end position="71"/>
    </location>
</feature>
<feature type="compositionally biased region" description="Basic and acidic residues" evidence="4">
    <location>
        <begin position="236"/>
        <end position="297"/>
    </location>
</feature>
<dbReference type="Gene3D" id="3.40.525.10">
    <property type="entry name" value="CRAL-TRIO lipid binding domain"/>
    <property type="match status" value="1"/>
</dbReference>
<evidence type="ECO:0000256" key="2">
    <source>
        <dbReference type="ARBA" id="ARBA00022448"/>
    </source>
</evidence>